<gene>
    <name evidence="1" type="ORF">PBAH0796_LOCUS31198</name>
</gene>
<dbReference type="EMBL" id="HBEG01051344">
    <property type="protein sequence ID" value="CAD8387510.1"/>
    <property type="molecule type" value="Transcribed_RNA"/>
</dbReference>
<protein>
    <submittedName>
        <fullName evidence="1">Uncharacterized protein</fullName>
    </submittedName>
</protein>
<sequence length="108" mass="11375">MPPNPTCGGLPGAPLTVGPGRSLLEAVQFKAAVGGPHAVIAWHRKRFSAKCPVGRLQHHHAAEEDCKHLPSVVQDVLQDSHRQAAGRVAYFQALAQGKSGSGRENASP</sequence>
<proteinExistence type="predicted"/>
<evidence type="ECO:0000313" key="1">
    <source>
        <dbReference type="EMBL" id="CAD8387510.1"/>
    </source>
</evidence>
<reference evidence="1" key="1">
    <citation type="submission" date="2021-01" db="EMBL/GenBank/DDBJ databases">
        <authorList>
            <person name="Corre E."/>
            <person name="Pelletier E."/>
            <person name="Niang G."/>
            <person name="Scheremetjew M."/>
            <person name="Finn R."/>
            <person name="Kale V."/>
            <person name="Holt S."/>
            <person name="Cochrane G."/>
            <person name="Meng A."/>
            <person name="Brown T."/>
            <person name="Cohen L."/>
        </authorList>
    </citation>
    <scope>NUCLEOTIDE SEQUENCE</scope>
    <source>
        <strain evidence="1">Pbaha01</strain>
    </source>
</reference>
<dbReference type="AlphaFoldDB" id="A0A7S0B9W4"/>
<name>A0A7S0B9W4_9DINO</name>
<organism evidence="1">
    <name type="scientific">Pyrodinium bahamense</name>
    <dbReference type="NCBI Taxonomy" id="73915"/>
    <lineage>
        <taxon>Eukaryota</taxon>
        <taxon>Sar</taxon>
        <taxon>Alveolata</taxon>
        <taxon>Dinophyceae</taxon>
        <taxon>Gonyaulacales</taxon>
        <taxon>Pyrocystaceae</taxon>
        <taxon>Pyrodinium</taxon>
    </lineage>
</organism>
<accession>A0A7S0B9W4</accession>